<dbReference type="CDD" id="cd22191">
    <property type="entry name" value="DPBB_RlpA_EXP_N-like"/>
    <property type="match status" value="1"/>
</dbReference>
<name>A0AAD4DE20_9FUNG</name>
<feature type="chain" id="PRO_5042032309" description="RlpA-like protein double-psi beta-barrel domain-containing protein" evidence="2">
    <location>
        <begin position="23"/>
        <end position="143"/>
    </location>
</feature>
<reference evidence="4" key="1">
    <citation type="journal article" date="2020" name="Fungal Divers.">
        <title>Resolving the Mortierellaceae phylogeny through synthesis of multi-gene phylogenetics and phylogenomics.</title>
        <authorList>
            <person name="Vandepol N."/>
            <person name="Liber J."/>
            <person name="Desiro A."/>
            <person name="Na H."/>
            <person name="Kennedy M."/>
            <person name="Barry K."/>
            <person name="Grigoriev I.V."/>
            <person name="Miller A.N."/>
            <person name="O'Donnell K."/>
            <person name="Stajich J.E."/>
            <person name="Bonito G."/>
        </authorList>
    </citation>
    <scope>NUCLEOTIDE SEQUENCE</scope>
    <source>
        <strain evidence="4">NRRL 28262</strain>
    </source>
</reference>
<dbReference type="InterPro" id="IPR036908">
    <property type="entry name" value="RlpA-like_sf"/>
</dbReference>
<proteinExistence type="predicted"/>
<dbReference type="PANTHER" id="PTHR31836">
    <property type="match status" value="1"/>
</dbReference>
<protein>
    <recommendedName>
        <fullName evidence="3">RlpA-like protein double-psi beta-barrel domain-containing protein</fullName>
    </recommendedName>
</protein>
<keyword evidence="1 2" id="KW-0732">Signal</keyword>
<evidence type="ECO:0000256" key="1">
    <source>
        <dbReference type="ARBA" id="ARBA00022729"/>
    </source>
</evidence>
<keyword evidence="5" id="KW-1185">Reference proteome</keyword>
<sequence>MVKFISALLVAATMAVASFTTAAPVKVNTTAEHEIKAAASNFNGKATWFTDSYGSCNYHWNGYNENIVALNAHQMGSQSWGNPECNKRVHIRNKSNGKTVEARIVDTCPGDECAYGSLDLSPKAFKAIGDLDTGILNIEWYYI</sequence>
<dbReference type="InterPro" id="IPR009009">
    <property type="entry name" value="RlpA-like_DPBB"/>
</dbReference>
<accession>A0AAD4DE20</accession>
<comment type="caution">
    <text evidence="4">The sequence shown here is derived from an EMBL/GenBank/DDBJ whole genome shotgun (WGS) entry which is preliminary data.</text>
</comment>
<evidence type="ECO:0000259" key="3">
    <source>
        <dbReference type="Pfam" id="PF03330"/>
    </source>
</evidence>
<dbReference type="Gene3D" id="2.40.40.10">
    <property type="entry name" value="RlpA-like domain"/>
    <property type="match status" value="1"/>
</dbReference>
<evidence type="ECO:0000313" key="5">
    <source>
        <dbReference type="Proteomes" id="UP001194580"/>
    </source>
</evidence>
<evidence type="ECO:0000256" key="2">
    <source>
        <dbReference type="SAM" id="SignalP"/>
    </source>
</evidence>
<dbReference type="AlphaFoldDB" id="A0AAD4DE20"/>
<dbReference type="SUPFAM" id="SSF50685">
    <property type="entry name" value="Barwin-like endoglucanases"/>
    <property type="match status" value="1"/>
</dbReference>
<dbReference type="EMBL" id="JAAAIL010000477">
    <property type="protein sequence ID" value="KAG0275462.1"/>
    <property type="molecule type" value="Genomic_DNA"/>
</dbReference>
<feature type="domain" description="RlpA-like protein double-psi beta-barrel" evidence="3">
    <location>
        <begin position="76"/>
        <end position="139"/>
    </location>
</feature>
<dbReference type="Proteomes" id="UP001194580">
    <property type="component" value="Unassembled WGS sequence"/>
</dbReference>
<dbReference type="Pfam" id="PF03330">
    <property type="entry name" value="DPBB_1"/>
    <property type="match status" value="1"/>
</dbReference>
<gene>
    <name evidence="4" type="ORF">BGZ95_008760</name>
</gene>
<feature type="signal peptide" evidence="2">
    <location>
        <begin position="1"/>
        <end position="22"/>
    </location>
</feature>
<organism evidence="4 5">
    <name type="scientific">Linnemannia exigua</name>
    <dbReference type="NCBI Taxonomy" id="604196"/>
    <lineage>
        <taxon>Eukaryota</taxon>
        <taxon>Fungi</taxon>
        <taxon>Fungi incertae sedis</taxon>
        <taxon>Mucoromycota</taxon>
        <taxon>Mortierellomycotina</taxon>
        <taxon>Mortierellomycetes</taxon>
        <taxon>Mortierellales</taxon>
        <taxon>Mortierellaceae</taxon>
        <taxon>Linnemannia</taxon>
    </lineage>
</organism>
<dbReference type="PANTHER" id="PTHR31836:SF28">
    <property type="entry name" value="SRCR DOMAIN-CONTAINING PROTEIN-RELATED"/>
    <property type="match status" value="1"/>
</dbReference>
<evidence type="ECO:0000313" key="4">
    <source>
        <dbReference type="EMBL" id="KAG0275462.1"/>
    </source>
</evidence>
<dbReference type="InterPro" id="IPR051477">
    <property type="entry name" value="Expansin_CellWall"/>
</dbReference>